<evidence type="ECO:0000313" key="2">
    <source>
        <dbReference type="Proteomes" id="UP000824120"/>
    </source>
</evidence>
<name>A0A9J5Z2U0_SOLCO</name>
<keyword evidence="2" id="KW-1185">Reference proteome</keyword>
<organism evidence="1 2">
    <name type="scientific">Solanum commersonii</name>
    <name type="common">Commerson's wild potato</name>
    <name type="synonym">Commerson's nightshade</name>
    <dbReference type="NCBI Taxonomy" id="4109"/>
    <lineage>
        <taxon>Eukaryota</taxon>
        <taxon>Viridiplantae</taxon>
        <taxon>Streptophyta</taxon>
        <taxon>Embryophyta</taxon>
        <taxon>Tracheophyta</taxon>
        <taxon>Spermatophyta</taxon>
        <taxon>Magnoliopsida</taxon>
        <taxon>eudicotyledons</taxon>
        <taxon>Gunneridae</taxon>
        <taxon>Pentapetalae</taxon>
        <taxon>asterids</taxon>
        <taxon>lamiids</taxon>
        <taxon>Solanales</taxon>
        <taxon>Solanaceae</taxon>
        <taxon>Solanoideae</taxon>
        <taxon>Solaneae</taxon>
        <taxon>Solanum</taxon>
    </lineage>
</organism>
<proteinExistence type="predicted"/>
<dbReference type="AlphaFoldDB" id="A0A9J5Z2U0"/>
<protein>
    <submittedName>
        <fullName evidence="1">Uncharacterized protein</fullName>
    </submittedName>
</protein>
<sequence length="65" mass="7665">MMRMIRCCERNCNANMETYFQCKLHDRSTIHLKDFDLVHAIARMHETSLNGGLVKMFIYDPSTLL</sequence>
<dbReference type="EMBL" id="JACXVP010000005">
    <property type="protein sequence ID" value="KAG5605732.1"/>
    <property type="molecule type" value="Genomic_DNA"/>
</dbReference>
<comment type="caution">
    <text evidence="1">The sequence shown here is derived from an EMBL/GenBank/DDBJ whole genome shotgun (WGS) entry which is preliminary data.</text>
</comment>
<accession>A0A9J5Z2U0</accession>
<dbReference type="Proteomes" id="UP000824120">
    <property type="component" value="Chromosome 5"/>
</dbReference>
<gene>
    <name evidence="1" type="ORF">H5410_027224</name>
</gene>
<reference evidence="1 2" key="1">
    <citation type="submission" date="2020-09" db="EMBL/GenBank/DDBJ databases">
        <title>De no assembly of potato wild relative species, Solanum commersonii.</title>
        <authorList>
            <person name="Cho K."/>
        </authorList>
    </citation>
    <scope>NUCLEOTIDE SEQUENCE [LARGE SCALE GENOMIC DNA]</scope>
    <source>
        <strain evidence="1">LZ3.2</strain>
        <tissue evidence="1">Leaf</tissue>
    </source>
</reference>
<evidence type="ECO:0000313" key="1">
    <source>
        <dbReference type="EMBL" id="KAG5605732.1"/>
    </source>
</evidence>